<dbReference type="PANTHER" id="PTHR43329">
    <property type="entry name" value="EPOXIDE HYDROLASE"/>
    <property type="match status" value="1"/>
</dbReference>
<dbReference type="InterPro" id="IPR000639">
    <property type="entry name" value="Epox_hydrolase-like"/>
</dbReference>
<comment type="caution">
    <text evidence="3">The sequence shown here is derived from an EMBL/GenBank/DDBJ whole genome shotgun (WGS) entry which is preliminary data.</text>
</comment>
<dbReference type="SUPFAM" id="SSF53474">
    <property type="entry name" value="alpha/beta-Hydrolases"/>
    <property type="match status" value="1"/>
</dbReference>
<dbReference type="EMBL" id="JAVREN010000041">
    <property type="protein sequence ID" value="MDT0309585.1"/>
    <property type="molecule type" value="Genomic_DNA"/>
</dbReference>
<dbReference type="Proteomes" id="UP001183388">
    <property type="component" value="Unassembled WGS sequence"/>
</dbReference>
<evidence type="ECO:0000313" key="4">
    <source>
        <dbReference type="Proteomes" id="UP001183388"/>
    </source>
</evidence>
<reference evidence="4" key="1">
    <citation type="submission" date="2023-07" db="EMBL/GenBank/DDBJ databases">
        <title>30 novel species of actinomycetes from the DSMZ collection.</title>
        <authorList>
            <person name="Nouioui I."/>
        </authorList>
    </citation>
    <scope>NUCLEOTIDE SEQUENCE [LARGE SCALE GENOMIC DNA]</scope>
    <source>
        <strain evidence="4">DSM 44917</strain>
    </source>
</reference>
<dbReference type="Pfam" id="PF00561">
    <property type="entry name" value="Abhydrolase_1"/>
    <property type="match status" value="1"/>
</dbReference>
<gene>
    <name evidence="3" type="ORF">RM780_21870</name>
</gene>
<proteinExistence type="predicted"/>
<dbReference type="RefSeq" id="WP_311632551.1">
    <property type="nucleotide sequence ID" value="NZ_JAVREN010000041.1"/>
</dbReference>
<feature type="domain" description="AB hydrolase-1" evidence="2">
    <location>
        <begin position="31"/>
        <end position="316"/>
    </location>
</feature>
<dbReference type="InterPro" id="IPR000073">
    <property type="entry name" value="AB_hydrolase_1"/>
</dbReference>
<evidence type="ECO:0000256" key="1">
    <source>
        <dbReference type="ARBA" id="ARBA00022801"/>
    </source>
</evidence>
<keyword evidence="4" id="KW-1185">Reference proteome</keyword>
<dbReference type="GO" id="GO:0016787">
    <property type="term" value="F:hydrolase activity"/>
    <property type="evidence" value="ECO:0007669"/>
    <property type="project" value="UniProtKB-KW"/>
</dbReference>
<protein>
    <submittedName>
        <fullName evidence="3">Alpha/beta hydrolase</fullName>
    </submittedName>
</protein>
<evidence type="ECO:0000313" key="3">
    <source>
        <dbReference type="EMBL" id="MDT0309585.1"/>
    </source>
</evidence>
<organism evidence="3 4">
    <name type="scientific">Streptomyces boetiae</name>
    <dbReference type="NCBI Taxonomy" id="3075541"/>
    <lineage>
        <taxon>Bacteria</taxon>
        <taxon>Bacillati</taxon>
        <taxon>Actinomycetota</taxon>
        <taxon>Actinomycetes</taxon>
        <taxon>Kitasatosporales</taxon>
        <taxon>Streptomycetaceae</taxon>
        <taxon>Streptomyces</taxon>
    </lineage>
</organism>
<sequence>MSAVYDPRGPSHHTVEVNGLRLHYAEQGEGPLVLLLHGFPECWYSWRHQFAPLAAAGYRVVAPDQRGYARSEQPADVDAYSLLHLTGDVIGLIHALGEERAVLVGHDWGAPVAWTTAMLRPDVVRGVAGLSVPPIGGGAMPPVGFMRERFGNGYYQHYFQAPGVADAELARDVAATFRGLLYGASGDNPATDPPQVWVIPEGASLRDTIPEPQRLPPWLTEADVQVFAREFAHHGEAAFTGGLNWYRNIDRNWELLSVLRGGRVEVPALFVGGDRDLVVAFAGTPDRLLAGLPEAAPRLHHAELLPGCGHWTQQERPAEVNALLLDFLRALPDTA</sequence>
<dbReference type="Gene3D" id="3.40.50.1820">
    <property type="entry name" value="alpha/beta hydrolase"/>
    <property type="match status" value="1"/>
</dbReference>
<accession>A0ABU2LDL8</accession>
<dbReference type="PRINTS" id="PR00412">
    <property type="entry name" value="EPOXHYDRLASE"/>
</dbReference>
<dbReference type="InterPro" id="IPR029058">
    <property type="entry name" value="AB_hydrolase_fold"/>
</dbReference>
<evidence type="ECO:0000259" key="2">
    <source>
        <dbReference type="Pfam" id="PF00561"/>
    </source>
</evidence>
<keyword evidence="1 3" id="KW-0378">Hydrolase</keyword>
<name>A0ABU2LDL8_9ACTN</name>